<dbReference type="AlphaFoldDB" id="A0A0N9VEQ8"/>
<gene>
    <name evidence="1" type="ORF">AOY20_09205</name>
</gene>
<evidence type="ECO:0000313" key="2">
    <source>
        <dbReference type="Proteomes" id="UP000064939"/>
    </source>
</evidence>
<dbReference type="EMBL" id="CP012808">
    <property type="protein sequence ID" value="ALH95694.1"/>
    <property type="molecule type" value="Genomic_DNA"/>
</dbReference>
<reference evidence="1 2" key="1">
    <citation type="journal article" date="2015" name="Int. J. Syst. Evol. Microbiol.">
        <title>Acinetobacter equi sp. nov. isolated from horse faeces.</title>
        <authorList>
            <person name="Poppel M.T."/>
            <person name="Skiebe E."/>
            <person name="Laue M."/>
            <person name="Bergmann H."/>
            <person name="Ebersberger I."/>
            <person name="Garn T."/>
            <person name="Fruth A."/>
            <person name="Baumgardt S."/>
            <person name="Busse H.J."/>
            <person name="Wilharm G."/>
        </authorList>
    </citation>
    <scope>NUCLEOTIDE SEQUENCE [LARGE SCALE GENOMIC DNA]</scope>
    <source>
        <strain evidence="1 2">114</strain>
    </source>
</reference>
<evidence type="ECO:0000313" key="1">
    <source>
        <dbReference type="EMBL" id="ALH95694.1"/>
    </source>
</evidence>
<accession>A0A0N9VEQ8</accession>
<dbReference type="STRING" id="1324350.AOY20_09205"/>
<dbReference type="RefSeq" id="WP_054581585.1">
    <property type="nucleotide sequence ID" value="NZ_CP012808.1"/>
</dbReference>
<proteinExistence type="predicted"/>
<sequence>MKDENDNKTIDCVAEPKPKLIETELGIEKLCLCCDDYYPMDDEFFYPKRRKTASGVKYEYEAVCKACYPIHYNKQTSRRYKAKSKHEMAA</sequence>
<name>A0A0N9VEQ8_9GAMM</name>
<dbReference type="Proteomes" id="UP000064939">
    <property type="component" value="Chromosome"/>
</dbReference>
<dbReference type="KEGG" id="aei:AOY20_09205"/>
<dbReference type="OrthoDB" id="5892231at2"/>
<keyword evidence="2" id="KW-1185">Reference proteome</keyword>
<organism evidence="1 2">
    <name type="scientific">Acinetobacter equi</name>
    <dbReference type="NCBI Taxonomy" id="1324350"/>
    <lineage>
        <taxon>Bacteria</taxon>
        <taxon>Pseudomonadati</taxon>
        <taxon>Pseudomonadota</taxon>
        <taxon>Gammaproteobacteria</taxon>
        <taxon>Moraxellales</taxon>
        <taxon>Moraxellaceae</taxon>
        <taxon>Acinetobacter</taxon>
    </lineage>
</organism>
<protein>
    <submittedName>
        <fullName evidence="1">Uncharacterized protein</fullName>
    </submittedName>
</protein>